<evidence type="ECO:0000313" key="3">
    <source>
        <dbReference type="EMBL" id="KAK7542121.1"/>
    </source>
</evidence>
<dbReference type="Proteomes" id="UP001360953">
    <property type="component" value="Unassembled WGS sequence"/>
</dbReference>
<feature type="compositionally biased region" description="Polar residues" evidence="2">
    <location>
        <begin position="457"/>
        <end position="466"/>
    </location>
</feature>
<feature type="region of interest" description="Disordered" evidence="2">
    <location>
        <begin position="438"/>
        <end position="549"/>
    </location>
</feature>
<sequence length="600" mass="67136">MSRKQIQKRVEAQIVNHEHDGLSQKEISRLIEDISSHWGDDYQHWLPQLGRPQGRPEVWTYGIIVELALIAPLMPGDDRRSAAAAAIGQSRTQRLANANTTTTADIDITPRDTCEVRVKAQLISSITEFWPCEFSQWLPSGVTNCASAFDLTISILCGIALMAQSSSVGSVDRMQEAKAIIAAKIQRRPRSRRCLNAQTVFEALDEGKRAWLNIPYLNTRFYNKLTYMRTSTEKQVQRALNNAARELGSGHGTPEYGVTILQQDQARTGALMTAAYGAYWRIAPSSSSMVPQWTDEKTAANVEVIAQLESIFSQPLAVILKAPKLGTSEALAIPTELLTKIVTLSRQFALSLARLHNLLDAKWQEKHLKRYEAMDNEFPSLKCSDVEEIIQETLKPNPSPLLAADEPPEDLFEKTEKAQEAVPMESALEVGEEAIERENGAVQAEKLEDRPHKRLRLSNNSWSQTLGHEGPAGDGSADNEVDENAAGLDGGSEVTLKGDASPREIVKEREEEPTQAITDTPKSQGASLQVVRSPGEFDGEERNLEIQPPQMDNFDLTIAKELQRQLNYVEKLVLETRKTLRQYEQRREDLERQLKQHEQK</sequence>
<proteinExistence type="predicted"/>
<organism evidence="3 4">
    <name type="scientific">Phyllosticta citribraziliensis</name>
    <dbReference type="NCBI Taxonomy" id="989973"/>
    <lineage>
        <taxon>Eukaryota</taxon>
        <taxon>Fungi</taxon>
        <taxon>Dikarya</taxon>
        <taxon>Ascomycota</taxon>
        <taxon>Pezizomycotina</taxon>
        <taxon>Dothideomycetes</taxon>
        <taxon>Dothideomycetes incertae sedis</taxon>
        <taxon>Botryosphaeriales</taxon>
        <taxon>Phyllostictaceae</taxon>
        <taxon>Phyllosticta</taxon>
    </lineage>
</organism>
<keyword evidence="4" id="KW-1185">Reference proteome</keyword>
<reference evidence="3 4" key="1">
    <citation type="submission" date="2024-04" db="EMBL/GenBank/DDBJ databases">
        <title>Phyllosticta paracitricarpa is synonymous to the EU quarantine fungus P. citricarpa based on phylogenomic analyses.</title>
        <authorList>
            <consortium name="Lawrence Berkeley National Laboratory"/>
            <person name="Van ingen-buijs V.A."/>
            <person name="Van westerhoven A.C."/>
            <person name="Haridas S."/>
            <person name="Skiadas P."/>
            <person name="Martin F."/>
            <person name="Groenewald J.Z."/>
            <person name="Crous P.W."/>
            <person name="Seidl M.F."/>
        </authorList>
    </citation>
    <scope>NUCLEOTIDE SEQUENCE [LARGE SCALE GENOMIC DNA]</scope>
    <source>
        <strain evidence="3 4">CPC 17464</strain>
    </source>
</reference>
<dbReference type="EMBL" id="JBBPEH010000002">
    <property type="protein sequence ID" value="KAK7542121.1"/>
    <property type="molecule type" value="Genomic_DNA"/>
</dbReference>
<gene>
    <name evidence="3" type="ORF">J3D65DRAFT_664543</name>
</gene>
<dbReference type="RefSeq" id="XP_066658414.1">
    <property type="nucleotide sequence ID" value="XM_066802745.1"/>
</dbReference>
<evidence type="ECO:0000256" key="2">
    <source>
        <dbReference type="SAM" id="MobiDB-lite"/>
    </source>
</evidence>
<keyword evidence="1" id="KW-0175">Coiled coil</keyword>
<evidence type="ECO:0000313" key="4">
    <source>
        <dbReference type="Proteomes" id="UP001360953"/>
    </source>
</evidence>
<feature type="coiled-coil region" evidence="1">
    <location>
        <begin position="573"/>
        <end position="600"/>
    </location>
</feature>
<dbReference type="GeneID" id="92035651"/>
<accession>A0ABR1M4R4</accession>
<feature type="compositionally biased region" description="Basic and acidic residues" evidence="2">
    <location>
        <begin position="500"/>
        <end position="512"/>
    </location>
</feature>
<evidence type="ECO:0000256" key="1">
    <source>
        <dbReference type="SAM" id="Coils"/>
    </source>
</evidence>
<comment type="caution">
    <text evidence="3">The sequence shown here is derived from an EMBL/GenBank/DDBJ whole genome shotgun (WGS) entry which is preliminary data.</text>
</comment>
<name>A0ABR1M4R4_9PEZI</name>
<feature type="compositionally biased region" description="Basic and acidic residues" evidence="2">
    <location>
        <begin position="438"/>
        <end position="451"/>
    </location>
</feature>
<protein>
    <submittedName>
        <fullName evidence="3">Uncharacterized protein</fullName>
    </submittedName>
</protein>
<feature type="compositionally biased region" description="Polar residues" evidence="2">
    <location>
        <begin position="515"/>
        <end position="527"/>
    </location>
</feature>